<evidence type="ECO:0000313" key="1">
    <source>
        <dbReference type="EMBL" id="GAE24548.1"/>
    </source>
</evidence>
<dbReference type="Proteomes" id="UP000018890">
    <property type="component" value="Unassembled WGS sequence"/>
</dbReference>
<evidence type="ECO:0000313" key="2">
    <source>
        <dbReference type="Proteomes" id="UP000018890"/>
    </source>
</evidence>
<proteinExistence type="predicted"/>
<sequence length="105" mass="11787">MFINSANTGGSSGAQQFPLLGFFDTNDDTTNIKEAHDSYDIYVNEEFIGKKVLLTQNEHVDDVVDFLKKQGVQNISGKLSGDHYSISSEESEHVKQILETYLNNR</sequence>
<accession>W4PYK1</accession>
<name>W4PYK1_9BACI</name>
<dbReference type="EMBL" id="BAUT01000002">
    <property type="protein sequence ID" value="GAE24548.1"/>
    <property type="molecule type" value="Genomic_DNA"/>
</dbReference>
<comment type="caution">
    <text evidence="1">The sequence shown here is derived from an EMBL/GenBank/DDBJ whole genome shotgun (WGS) entry which is preliminary data.</text>
</comment>
<reference evidence="1" key="1">
    <citation type="journal article" date="2014" name="Genome Announc.">
        <title>Draft Genome Sequences of Three Alkaliphilic Bacillus Strains, Bacillus wakoensis JCM 9140T, Bacillus akibai JCM 9157T, and Bacillus hemicellulosilyticus JCM 9152T.</title>
        <authorList>
            <person name="Yuki M."/>
            <person name="Oshima K."/>
            <person name="Suda W."/>
            <person name="Oshida Y."/>
            <person name="Kitamura K."/>
            <person name="Iida T."/>
            <person name="Hattori M."/>
            <person name="Ohkuma M."/>
        </authorList>
    </citation>
    <scope>NUCLEOTIDE SEQUENCE [LARGE SCALE GENOMIC DNA]</scope>
    <source>
        <strain evidence="1">JCM 9140</strain>
    </source>
</reference>
<dbReference type="OrthoDB" id="2934253at2"/>
<organism evidence="1 2">
    <name type="scientific">Halalkalibacter wakoensis JCM 9140</name>
    <dbReference type="NCBI Taxonomy" id="1236970"/>
    <lineage>
        <taxon>Bacteria</taxon>
        <taxon>Bacillati</taxon>
        <taxon>Bacillota</taxon>
        <taxon>Bacilli</taxon>
        <taxon>Bacillales</taxon>
        <taxon>Bacillaceae</taxon>
        <taxon>Halalkalibacter</taxon>
    </lineage>
</organism>
<gene>
    <name evidence="1" type="ORF">JCM9140_485</name>
</gene>
<dbReference type="AlphaFoldDB" id="W4PYK1"/>
<dbReference type="RefSeq" id="WP_052002006.1">
    <property type="nucleotide sequence ID" value="NZ_BAUT01000002.1"/>
</dbReference>
<protein>
    <submittedName>
        <fullName evidence="1">Uncharacterized protein</fullName>
    </submittedName>
</protein>
<keyword evidence="2" id="KW-1185">Reference proteome</keyword>